<dbReference type="AlphaFoldDB" id="A0A1R3H188"/>
<evidence type="ECO:0000313" key="3">
    <source>
        <dbReference type="Proteomes" id="UP000187203"/>
    </source>
</evidence>
<sequence>MDKANSISAPRSPSPPLPRPPTTTNRGSKLATLLQPSKPNPKETSESDAEAKPKQRDFKPVGIHHDG</sequence>
<evidence type="ECO:0000313" key="2">
    <source>
        <dbReference type="EMBL" id="OMO64099.1"/>
    </source>
</evidence>
<keyword evidence="3" id="KW-1185">Reference proteome</keyword>
<feature type="compositionally biased region" description="Basic and acidic residues" evidence="1">
    <location>
        <begin position="40"/>
        <end position="67"/>
    </location>
</feature>
<dbReference type="EMBL" id="AWUE01021014">
    <property type="protein sequence ID" value="OMO64099.1"/>
    <property type="molecule type" value="Genomic_DNA"/>
</dbReference>
<evidence type="ECO:0000256" key="1">
    <source>
        <dbReference type="SAM" id="MobiDB-lite"/>
    </source>
</evidence>
<proteinExistence type="predicted"/>
<protein>
    <submittedName>
        <fullName evidence="2">Uncharacterized protein</fullName>
    </submittedName>
</protein>
<feature type="compositionally biased region" description="Pro residues" evidence="1">
    <location>
        <begin position="12"/>
        <end position="21"/>
    </location>
</feature>
<feature type="region of interest" description="Disordered" evidence="1">
    <location>
        <begin position="1"/>
        <end position="67"/>
    </location>
</feature>
<comment type="caution">
    <text evidence="2">The sequence shown here is derived from an EMBL/GenBank/DDBJ whole genome shotgun (WGS) entry which is preliminary data.</text>
</comment>
<reference evidence="3" key="1">
    <citation type="submission" date="2013-09" db="EMBL/GenBank/DDBJ databases">
        <title>Corchorus olitorius genome sequencing.</title>
        <authorList>
            <person name="Alam M."/>
            <person name="Haque M.S."/>
            <person name="Islam M.S."/>
            <person name="Emdad E.M."/>
            <person name="Islam M.M."/>
            <person name="Ahmed B."/>
            <person name="Halim A."/>
            <person name="Hossen Q.M.M."/>
            <person name="Hossain M.Z."/>
            <person name="Ahmed R."/>
            <person name="Khan M.M."/>
            <person name="Islam R."/>
            <person name="Rashid M.M."/>
            <person name="Khan S.A."/>
            <person name="Rahman M.S."/>
            <person name="Alam M."/>
            <person name="Yahiya A.S."/>
            <person name="Khan M.S."/>
            <person name="Azam M.S."/>
            <person name="Haque T."/>
            <person name="Lashkar M.Z.H."/>
            <person name="Akhand A.I."/>
            <person name="Morshed G."/>
            <person name="Roy S."/>
            <person name="Uddin K.S."/>
            <person name="Rabeya T."/>
            <person name="Hossain A.S."/>
            <person name="Chowdhury A."/>
            <person name="Snigdha A.R."/>
            <person name="Mortoza M.S."/>
            <person name="Matin S.A."/>
            <person name="Hoque S.M.E."/>
            <person name="Islam M.K."/>
            <person name="Roy D.K."/>
            <person name="Haider R."/>
            <person name="Moosa M.M."/>
            <person name="Elias S.M."/>
            <person name="Hasan A.M."/>
            <person name="Jahan S."/>
            <person name="Shafiuddin M."/>
            <person name="Mahmood N."/>
            <person name="Shommy N.S."/>
        </authorList>
    </citation>
    <scope>NUCLEOTIDE SEQUENCE [LARGE SCALE GENOMIC DNA]</scope>
    <source>
        <strain evidence="3">cv. O-4</strain>
    </source>
</reference>
<organism evidence="2 3">
    <name type="scientific">Corchorus olitorius</name>
    <dbReference type="NCBI Taxonomy" id="93759"/>
    <lineage>
        <taxon>Eukaryota</taxon>
        <taxon>Viridiplantae</taxon>
        <taxon>Streptophyta</taxon>
        <taxon>Embryophyta</taxon>
        <taxon>Tracheophyta</taxon>
        <taxon>Spermatophyta</taxon>
        <taxon>Magnoliopsida</taxon>
        <taxon>eudicotyledons</taxon>
        <taxon>Gunneridae</taxon>
        <taxon>Pentapetalae</taxon>
        <taxon>rosids</taxon>
        <taxon>malvids</taxon>
        <taxon>Malvales</taxon>
        <taxon>Malvaceae</taxon>
        <taxon>Grewioideae</taxon>
        <taxon>Apeibeae</taxon>
        <taxon>Corchorus</taxon>
    </lineage>
</organism>
<dbReference type="Proteomes" id="UP000187203">
    <property type="component" value="Unassembled WGS sequence"/>
</dbReference>
<accession>A0A1R3H188</accession>
<name>A0A1R3H188_9ROSI</name>
<gene>
    <name evidence="2" type="ORF">COLO4_32112</name>
</gene>